<name>A0ABU1YKT6_ROSSA</name>
<dbReference type="CDD" id="cd01392">
    <property type="entry name" value="HTH_LacI"/>
    <property type="match status" value="1"/>
</dbReference>
<dbReference type="SUPFAM" id="SSF53822">
    <property type="entry name" value="Periplasmic binding protein-like I"/>
    <property type="match status" value="1"/>
</dbReference>
<evidence type="ECO:0000256" key="1">
    <source>
        <dbReference type="ARBA" id="ARBA00023015"/>
    </source>
</evidence>
<dbReference type="InterPro" id="IPR028082">
    <property type="entry name" value="Peripla_BP_I"/>
</dbReference>
<evidence type="ECO:0000259" key="4">
    <source>
        <dbReference type="PROSITE" id="PS50932"/>
    </source>
</evidence>
<dbReference type="SUPFAM" id="SSF47413">
    <property type="entry name" value="lambda repressor-like DNA-binding domains"/>
    <property type="match status" value="1"/>
</dbReference>
<dbReference type="InterPro" id="IPR010982">
    <property type="entry name" value="Lambda_DNA-bd_dom_sf"/>
</dbReference>
<dbReference type="SMART" id="SM00354">
    <property type="entry name" value="HTH_LACI"/>
    <property type="match status" value="1"/>
</dbReference>
<dbReference type="PANTHER" id="PTHR30146:SF109">
    <property type="entry name" value="HTH-TYPE TRANSCRIPTIONAL REGULATOR GALS"/>
    <property type="match status" value="1"/>
</dbReference>
<keyword evidence="6" id="KW-1185">Reference proteome</keyword>
<dbReference type="InterPro" id="IPR000843">
    <property type="entry name" value="HTH_LacI"/>
</dbReference>
<dbReference type="PANTHER" id="PTHR30146">
    <property type="entry name" value="LACI-RELATED TRANSCRIPTIONAL REPRESSOR"/>
    <property type="match status" value="1"/>
</dbReference>
<evidence type="ECO:0000256" key="3">
    <source>
        <dbReference type="ARBA" id="ARBA00023163"/>
    </source>
</evidence>
<dbReference type="Proteomes" id="UP001180453">
    <property type="component" value="Unassembled WGS sequence"/>
</dbReference>
<dbReference type="RefSeq" id="WP_310264215.1">
    <property type="nucleotide sequence ID" value="NZ_JAVDXU010000001.1"/>
</dbReference>
<dbReference type="InterPro" id="IPR046335">
    <property type="entry name" value="LacI/GalR-like_sensor"/>
</dbReference>
<proteinExistence type="predicted"/>
<evidence type="ECO:0000313" key="5">
    <source>
        <dbReference type="EMBL" id="MDR7269470.1"/>
    </source>
</evidence>
<comment type="caution">
    <text evidence="5">The sequence shown here is derived from an EMBL/GenBank/DDBJ whole genome shotgun (WGS) entry which is preliminary data.</text>
</comment>
<dbReference type="Pfam" id="PF00356">
    <property type="entry name" value="LacI"/>
    <property type="match status" value="1"/>
</dbReference>
<reference evidence="5 6" key="1">
    <citation type="submission" date="2023-07" db="EMBL/GenBank/DDBJ databases">
        <title>Sorghum-associated microbial communities from plants grown in Nebraska, USA.</title>
        <authorList>
            <person name="Schachtman D."/>
        </authorList>
    </citation>
    <scope>NUCLEOTIDE SEQUENCE [LARGE SCALE GENOMIC DNA]</scope>
    <source>
        <strain evidence="5 6">BE314</strain>
    </source>
</reference>
<feature type="domain" description="HTH lacI-type" evidence="4">
    <location>
        <begin position="11"/>
        <end position="65"/>
    </location>
</feature>
<evidence type="ECO:0000313" key="6">
    <source>
        <dbReference type="Proteomes" id="UP001180453"/>
    </source>
</evidence>
<accession>A0ABU1YKT6</accession>
<keyword evidence="1" id="KW-0805">Transcription regulation</keyword>
<dbReference type="PROSITE" id="PS50932">
    <property type="entry name" value="HTH_LACI_2"/>
    <property type="match status" value="1"/>
</dbReference>
<organism evidence="5 6">
    <name type="scientific">Roseateles saccharophilus</name>
    <name type="common">Pseudomonas saccharophila</name>
    <dbReference type="NCBI Taxonomy" id="304"/>
    <lineage>
        <taxon>Bacteria</taxon>
        <taxon>Pseudomonadati</taxon>
        <taxon>Pseudomonadota</taxon>
        <taxon>Betaproteobacteria</taxon>
        <taxon>Burkholderiales</taxon>
        <taxon>Sphaerotilaceae</taxon>
        <taxon>Roseateles</taxon>
    </lineage>
</organism>
<protein>
    <submittedName>
        <fullName evidence="5">LacI family transcriptional regulator</fullName>
    </submittedName>
</protein>
<dbReference type="Pfam" id="PF13377">
    <property type="entry name" value="Peripla_BP_3"/>
    <property type="match status" value="1"/>
</dbReference>
<dbReference type="EMBL" id="JAVDXU010000001">
    <property type="protein sequence ID" value="MDR7269470.1"/>
    <property type="molecule type" value="Genomic_DNA"/>
</dbReference>
<dbReference type="Gene3D" id="1.10.260.40">
    <property type="entry name" value="lambda repressor-like DNA-binding domains"/>
    <property type="match status" value="1"/>
</dbReference>
<gene>
    <name evidence="5" type="ORF">J2X20_002099</name>
</gene>
<sequence>MKSHSASSHAATLRMVADASGVSTTTASRVINNAPHVRPEKREAVLAAIARLGFVPNTIARALADGRSRTIGIVVQHFESPCYAWTLRGVEEALSKAGYGLVVASGHWDRREEERCVQSLKARRVDGIIVLTGTLDDGFLTELAQELPVVATGRELKAPGLHCLHSNDFEGARAATRHLIQRGHRRIAHVTGDPSHPDALEREQGYRAALEEAGIPLDRALVVRGNYQEASGERGAEDLLRRGIEFSALFAANDQMAAGAAQAFCRHGLRIPEDVSVVGFDDVLASAHACPPRTTVNLSPAELGRRAAAAMLDLLAHRRPRAVAPEPELVVRHSTRFV</sequence>
<evidence type="ECO:0000256" key="2">
    <source>
        <dbReference type="ARBA" id="ARBA00023125"/>
    </source>
</evidence>
<dbReference type="Gene3D" id="3.40.50.2300">
    <property type="match status" value="2"/>
</dbReference>
<keyword evidence="2" id="KW-0238">DNA-binding</keyword>
<keyword evidence="3" id="KW-0804">Transcription</keyword>